<proteinExistence type="predicted"/>
<reference evidence="1 2" key="1">
    <citation type="submission" date="2016-09" db="EMBL/GenBank/DDBJ databases">
        <authorList>
            <person name="Capua I."/>
            <person name="De Benedictis P."/>
            <person name="Joannis T."/>
            <person name="Lombin L.H."/>
            <person name="Cattoli G."/>
        </authorList>
    </citation>
    <scope>NUCLEOTIDE SEQUENCE [LARGE SCALE GENOMIC DNA]</scope>
    <source>
        <strain evidence="1 2">LMG 25899</strain>
    </source>
</reference>
<sequence>MIMNSKKFDDYNDYHDRGIMKWQTAFALGELVSAIDKGDQEAESSLKKLPQQSQQEIELLLEKSIKCNQPIEVQLNTLDDFGRVKRPLFGNFRGMVEMDTAQIGEHYVKFCDIRHIKIHDFRKWSDVSNDNESKSMMGNISTDEDSLGNFEEDFWIE</sequence>
<gene>
    <name evidence="1" type="ORF">BCR26_11280</name>
</gene>
<dbReference type="AlphaFoldDB" id="A0A1E5KYF4"/>
<keyword evidence="2" id="KW-1185">Reference proteome</keyword>
<evidence type="ECO:0000313" key="2">
    <source>
        <dbReference type="Proteomes" id="UP000095256"/>
    </source>
</evidence>
<evidence type="ECO:0000313" key="1">
    <source>
        <dbReference type="EMBL" id="OEH82911.1"/>
    </source>
</evidence>
<protein>
    <submittedName>
        <fullName evidence="1">Uncharacterized protein</fullName>
    </submittedName>
</protein>
<comment type="caution">
    <text evidence="1">The sequence shown here is derived from an EMBL/GenBank/DDBJ whole genome shotgun (WGS) entry which is preliminary data.</text>
</comment>
<organism evidence="1 2">
    <name type="scientific">Enterococcus rivorum</name>
    <dbReference type="NCBI Taxonomy" id="762845"/>
    <lineage>
        <taxon>Bacteria</taxon>
        <taxon>Bacillati</taxon>
        <taxon>Bacillota</taxon>
        <taxon>Bacilli</taxon>
        <taxon>Lactobacillales</taxon>
        <taxon>Enterococcaceae</taxon>
        <taxon>Enterococcus</taxon>
    </lineage>
</organism>
<name>A0A1E5KYF4_9ENTE</name>
<accession>A0A1E5KYF4</accession>
<dbReference type="Proteomes" id="UP000095256">
    <property type="component" value="Unassembled WGS sequence"/>
</dbReference>
<dbReference type="STRING" id="762845.BCR26_11280"/>
<dbReference type="EMBL" id="MIEK01000013">
    <property type="protein sequence ID" value="OEH82911.1"/>
    <property type="molecule type" value="Genomic_DNA"/>
</dbReference>